<proteinExistence type="predicted"/>
<feature type="non-terminal residue" evidence="1">
    <location>
        <position position="1"/>
    </location>
</feature>
<feature type="non-terminal residue" evidence="1">
    <location>
        <position position="82"/>
    </location>
</feature>
<dbReference type="Proteomes" id="UP001143391">
    <property type="component" value="Unassembled WGS sequence"/>
</dbReference>
<name>A0ABT5YH58_9GAMM</name>
<evidence type="ECO:0000313" key="2">
    <source>
        <dbReference type="Proteomes" id="UP001143391"/>
    </source>
</evidence>
<accession>A0ABT5YH58</accession>
<reference evidence="1" key="1">
    <citation type="submission" date="2022-07" db="EMBL/GenBank/DDBJ databases">
        <title>Marinobacter iranensis a new bacterium isolate from a hipersaline lake in Iran.</title>
        <authorList>
            <person name="Mohammad A.M.A."/>
            <person name="Cristina S.-P."/>
            <person name="Antonio V."/>
        </authorList>
    </citation>
    <scope>NUCLEOTIDE SEQUENCE</scope>
    <source>
        <strain evidence="1">71-i</strain>
    </source>
</reference>
<dbReference type="RefSeq" id="WP_275710851.1">
    <property type="nucleotide sequence ID" value="NZ_JANCMW010000350.1"/>
</dbReference>
<comment type="caution">
    <text evidence="1">The sequence shown here is derived from an EMBL/GenBank/DDBJ whole genome shotgun (WGS) entry which is preliminary data.</text>
</comment>
<keyword evidence="2" id="KW-1185">Reference proteome</keyword>
<dbReference type="EMBL" id="JANCMW010000350">
    <property type="protein sequence ID" value="MDF0753031.1"/>
    <property type="molecule type" value="Genomic_DNA"/>
</dbReference>
<protein>
    <submittedName>
        <fullName evidence="1">Uncharacterized protein</fullName>
    </submittedName>
</protein>
<gene>
    <name evidence="1" type="ORF">NLU14_22650</name>
</gene>
<evidence type="ECO:0000313" key="1">
    <source>
        <dbReference type="EMBL" id="MDF0753031.1"/>
    </source>
</evidence>
<organism evidence="1 2">
    <name type="scientific">Marinobacter iranensis</name>
    <dbReference type="NCBI Taxonomy" id="2962607"/>
    <lineage>
        <taxon>Bacteria</taxon>
        <taxon>Pseudomonadati</taxon>
        <taxon>Pseudomonadota</taxon>
        <taxon>Gammaproteobacteria</taxon>
        <taxon>Pseudomonadales</taxon>
        <taxon>Marinobacteraceae</taxon>
        <taxon>Marinobacter</taxon>
    </lineage>
</organism>
<sequence length="82" mass="8944">VQADELGVHRDGGRQASYRAQGELGNGAKLSEIDLFAFFGKRRFIVGCLPPTVKAAFFWSTLLGYDGKIGLLCPIGEREKIS</sequence>